<evidence type="ECO:0000256" key="4">
    <source>
        <dbReference type="ARBA" id="ARBA00018320"/>
    </source>
</evidence>
<dbReference type="GO" id="GO:0032541">
    <property type="term" value="C:cortical endoplasmic reticulum"/>
    <property type="evidence" value="ECO:0007669"/>
    <property type="project" value="TreeGrafter"/>
</dbReference>
<dbReference type="GO" id="GO:0043001">
    <property type="term" value="P:Golgi to plasma membrane protein transport"/>
    <property type="evidence" value="ECO:0007669"/>
    <property type="project" value="TreeGrafter"/>
</dbReference>
<feature type="region of interest" description="Disordered" evidence="17">
    <location>
        <begin position="1"/>
        <end position="93"/>
    </location>
</feature>
<dbReference type="GO" id="GO:0005789">
    <property type="term" value="C:endoplasmic reticulum membrane"/>
    <property type="evidence" value="ECO:0007669"/>
    <property type="project" value="UniProtKB-SubCell"/>
</dbReference>
<gene>
    <name evidence="19" type="ORF">CVT26_012296</name>
</gene>
<dbReference type="InterPro" id="IPR011074">
    <property type="entry name" value="CRAL/TRIO_N_dom"/>
</dbReference>
<accession>A0A409YW82</accession>
<keyword evidence="10 16" id="KW-0492">Microsome</keyword>
<proteinExistence type="inferred from homology"/>
<keyword evidence="6 16" id="KW-0963">Cytoplasm</keyword>
<keyword evidence="13 16" id="KW-0472">Membrane</keyword>
<dbReference type="InParanoid" id="A0A409YW82"/>
<reference evidence="19 20" key="1">
    <citation type="journal article" date="2018" name="Evol. Lett.">
        <title>Horizontal gene cluster transfer increased hallucinogenic mushroom diversity.</title>
        <authorList>
            <person name="Reynolds H.T."/>
            <person name="Vijayakumar V."/>
            <person name="Gluck-Thaler E."/>
            <person name="Korotkin H.B."/>
            <person name="Matheny P.B."/>
            <person name="Slot J.C."/>
        </authorList>
    </citation>
    <scope>NUCLEOTIDE SEQUENCE [LARGE SCALE GENOMIC DNA]</scope>
    <source>
        <strain evidence="19 20">SRW20</strain>
    </source>
</reference>
<dbReference type="InterPro" id="IPR042938">
    <property type="entry name" value="Sfh5"/>
</dbReference>
<keyword evidence="12 16" id="KW-0445">Lipid transport</keyword>
<organism evidence="19 20">
    <name type="scientific">Gymnopilus dilepis</name>
    <dbReference type="NCBI Taxonomy" id="231916"/>
    <lineage>
        <taxon>Eukaryota</taxon>
        <taxon>Fungi</taxon>
        <taxon>Dikarya</taxon>
        <taxon>Basidiomycota</taxon>
        <taxon>Agaricomycotina</taxon>
        <taxon>Agaricomycetes</taxon>
        <taxon>Agaricomycetidae</taxon>
        <taxon>Agaricales</taxon>
        <taxon>Agaricineae</taxon>
        <taxon>Hymenogastraceae</taxon>
        <taxon>Gymnopilus</taxon>
    </lineage>
</organism>
<comment type="caution">
    <text evidence="19">The sequence shown here is derived from an EMBL/GenBank/DDBJ whole genome shotgun (WGS) entry which is preliminary data.</text>
</comment>
<comment type="similarity">
    <text evidence="3 16">Belongs to the SFH5 family.</text>
</comment>
<dbReference type="Gene3D" id="3.40.525.10">
    <property type="entry name" value="CRAL-TRIO lipid binding domain"/>
    <property type="match status" value="1"/>
</dbReference>
<evidence type="ECO:0000256" key="11">
    <source>
        <dbReference type="ARBA" id="ARBA00023004"/>
    </source>
</evidence>
<evidence type="ECO:0000256" key="15">
    <source>
        <dbReference type="ARBA" id="ARBA00024180"/>
    </source>
</evidence>
<dbReference type="GO" id="GO:0005829">
    <property type="term" value="C:cytosol"/>
    <property type="evidence" value="ECO:0007669"/>
    <property type="project" value="TreeGrafter"/>
</dbReference>
<dbReference type="CDD" id="cd00170">
    <property type="entry name" value="SEC14"/>
    <property type="match status" value="1"/>
</dbReference>
<evidence type="ECO:0000256" key="7">
    <source>
        <dbReference type="ARBA" id="ARBA00022617"/>
    </source>
</evidence>
<evidence type="ECO:0000256" key="1">
    <source>
        <dbReference type="ARBA" id="ARBA00001970"/>
    </source>
</evidence>
<dbReference type="SMART" id="SM00516">
    <property type="entry name" value="SEC14"/>
    <property type="match status" value="1"/>
</dbReference>
<dbReference type="Proteomes" id="UP000284706">
    <property type="component" value="Unassembled WGS sequence"/>
</dbReference>
<evidence type="ECO:0000313" key="20">
    <source>
        <dbReference type="Proteomes" id="UP000284706"/>
    </source>
</evidence>
<evidence type="ECO:0000256" key="14">
    <source>
        <dbReference type="ARBA" id="ARBA00024146"/>
    </source>
</evidence>
<comment type="cofactor">
    <cofactor evidence="1">
        <name>heme b</name>
        <dbReference type="ChEBI" id="CHEBI:60344"/>
    </cofactor>
</comment>
<dbReference type="GO" id="GO:0005886">
    <property type="term" value="C:plasma membrane"/>
    <property type="evidence" value="ECO:0007669"/>
    <property type="project" value="TreeGrafter"/>
</dbReference>
<dbReference type="Pfam" id="PF00650">
    <property type="entry name" value="CRAL_TRIO"/>
    <property type="match status" value="1"/>
</dbReference>
<keyword evidence="11" id="KW-0408">Iron</keyword>
<dbReference type="GO" id="GO:0017157">
    <property type="term" value="P:regulation of exocytosis"/>
    <property type="evidence" value="ECO:0007669"/>
    <property type="project" value="TreeGrafter"/>
</dbReference>
<dbReference type="InterPro" id="IPR036865">
    <property type="entry name" value="CRAL-TRIO_dom_sf"/>
</dbReference>
<keyword evidence="7" id="KW-0349">Heme</keyword>
<evidence type="ECO:0000259" key="18">
    <source>
        <dbReference type="PROSITE" id="PS50191"/>
    </source>
</evidence>
<dbReference type="InterPro" id="IPR036273">
    <property type="entry name" value="CRAL/TRIO_N_dom_sf"/>
</dbReference>
<feature type="compositionally biased region" description="Low complexity" evidence="17">
    <location>
        <begin position="72"/>
        <end position="90"/>
    </location>
</feature>
<dbReference type="AlphaFoldDB" id="A0A409YW82"/>
<evidence type="ECO:0000256" key="16">
    <source>
        <dbReference type="RuleBase" id="RU367059"/>
    </source>
</evidence>
<evidence type="ECO:0000256" key="5">
    <source>
        <dbReference type="ARBA" id="ARBA00022448"/>
    </source>
</evidence>
<evidence type="ECO:0000256" key="2">
    <source>
        <dbReference type="ARBA" id="ARBA00004406"/>
    </source>
</evidence>
<comment type="subcellular location">
    <subcellularLocation>
        <location evidence="16">Cytoplasm</location>
    </subcellularLocation>
    <subcellularLocation>
        <location evidence="2 16">Endoplasmic reticulum membrane</location>
        <topology evidence="2 16">Peripheral membrane protein</topology>
    </subcellularLocation>
    <subcellularLocation>
        <location evidence="16">Microsome membrane</location>
        <topology evidence="16">Peripheral membrane protein</topology>
    </subcellularLocation>
</comment>
<evidence type="ECO:0000256" key="8">
    <source>
        <dbReference type="ARBA" id="ARBA00022723"/>
    </source>
</evidence>
<keyword evidence="20" id="KW-1185">Reference proteome</keyword>
<protein>
    <recommendedName>
        <fullName evidence="4 16">Phosphatidylinositol transfer protein SFH5</fullName>
        <shortName evidence="16">PITP SFH5</shortName>
    </recommendedName>
</protein>
<keyword evidence="9 16" id="KW-0256">Endoplasmic reticulum</keyword>
<evidence type="ECO:0000313" key="19">
    <source>
        <dbReference type="EMBL" id="PPR07228.1"/>
    </source>
</evidence>
<sequence>MSEPTTAAPVESIPATQAEPTEPTTAPVKALEPTATSEETPAAPAETTAAETTAAKPSQAPEPTQGQPAAEPTATSSEKPASSAEEPQSPLTKKFTDAEWKALTEFRRQLPDIFADGFPDNPKAKEQPITFWGVTIDPAHPEKDARVSVILMKFLRARNLSISEAREMLVNTFRWRTSIDIDAVMKEEFPQDIFGNLGHIYGHDKEGRPVVYNIYGGNQDLKAVFGDVQRFIRWRVAFMEKSVAQLDFLEIDQMIQVHGTNVQSSSAECKLSVASPQLDYEGVSFTSRDANSKAAASEATNIFQSHYPELLYKKFFINVPTILNWVFWIFKPLLSANTLAKMSVAGTGHHAIKKALLPFINADQLPKRYGGEAEAF</sequence>
<dbReference type="GO" id="GO:0046872">
    <property type="term" value="F:metal ion binding"/>
    <property type="evidence" value="ECO:0007669"/>
    <property type="project" value="UniProtKB-KW"/>
</dbReference>
<dbReference type="EMBL" id="NHYE01000156">
    <property type="protein sequence ID" value="PPR07228.1"/>
    <property type="molecule type" value="Genomic_DNA"/>
</dbReference>
<feature type="compositionally biased region" description="Low complexity" evidence="17">
    <location>
        <begin position="14"/>
        <end position="55"/>
    </location>
</feature>
<evidence type="ECO:0000256" key="3">
    <source>
        <dbReference type="ARBA" id="ARBA00006667"/>
    </source>
</evidence>
<dbReference type="PANTHER" id="PTHR47669:SF1">
    <property type="entry name" value="PHOSPHATIDYLINOSITOL TRANSFER PROTEIN SFH5"/>
    <property type="match status" value="1"/>
</dbReference>
<dbReference type="Pfam" id="PF03765">
    <property type="entry name" value="CRAL_TRIO_N"/>
    <property type="match status" value="1"/>
</dbReference>
<dbReference type="SUPFAM" id="SSF46938">
    <property type="entry name" value="CRAL/TRIO N-terminal domain"/>
    <property type="match status" value="1"/>
</dbReference>
<evidence type="ECO:0000256" key="12">
    <source>
        <dbReference type="ARBA" id="ARBA00023055"/>
    </source>
</evidence>
<dbReference type="PANTHER" id="PTHR47669">
    <property type="entry name" value="PHOSPHATIDYLINOSITOL TRANSFER PROTEIN SFH5"/>
    <property type="match status" value="1"/>
</dbReference>
<dbReference type="OrthoDB" id="75724at2759"/>
<evidence type="ECO:0000256" key="6">
    <source>
        <dbReference type="ARBA" id="ARBA00022490"/>
    </source>
</evidence>
<evidence type="ECO:0000256" key="13">
    <source>
        <dbReference type="ARBA" id="ARBA00023136"/>
    </source>
</evidence>
<evidence type="ECO:0000256" key="10">
    <source>
        <dbReference type="ARBA" id="ARBA00022848"/>
    </source>
</evidence>
<evidence type="ECO:0000256" key="17">
    <source>
        <dbReference type="SAM" id="MobiDB-lite"/>
    </source>
</evidence>
<comment type="function">
    <text evidence="15">Non-classical phosphatidylinositol (PtdIns) transfer protein (PITP), which exhibits PtdIns-binding/transfer activity in the absence of detectable PtdCho-binding/transfer activity. Regulates PtdIns(4,5)P2 homeostasis at the plasma membrane. Heme-binding protein that may play a role in organic oxidant-induced stress responses.</text>
</comment>
<dbReference type="InterPro" id="IPR001251">
    <property type="entry name" value="CRAL-TRIO_dom"/>
</dbReference>
<dbReference type="STRING" id="231916.A0A409YW82"/>
<dbReference type="SUPFAM" id="SSF52087">
    <property type="entry name" value="CRAL/TRIO domain"/>
    <property type="match status" value="1"/>
</dbReference>
<feature type="domain" description="CRAL-TRIO" evidence="18">
    <location>
        <begin position="181"/>
        <end position="376"/>
    </location>
</feature>
<keyword evidence="5 16" id="KW-0813">Transport</keyword>
<evidence type="ECO:0000256" key="9">
    <source>
        <dbReference type="ARBA" id="ARBA00022824"/>
    </source>
</evidence>
<comment type="catalytic activity">
    <reaction evidence="14">
        <text>a 1,2-diacyl-sn-glycero-3-phospho-(1D-myo-inositol)(in) = a 1,2-diacyl-sn-glycero-3-phospho-(1D-myo-inositol)(out)</text>
        <dbReference type="Rhea" id="RHEA:38691"/>
        <dbReference type="ChEBI" id="CHEBI:57880"/>
    </reaction>
    <physiologicalReaction direction="left-to-right" evidence="14">
        <dbReference type="Rhea" id="RHEA:38692"/>
    </physiologicalReaction>
</comment>
<keyword evidence="8" id="KW-0479">Metal-binding</keyword>
<name>A0A409YW82_9AGAR</name>
<dbReference type="PROSITE" id="PS50191">
    <property type="entry name" value="CRAL_TRIO"/>
    <property type="match status" value="1"/>
</dbReference>
<dbReference type="GO" id="GO:0008526">
    <property type="term" value="F:phosphatidylinositol transfer activity"/>
    <property type="evidence" value="ECO:0007669"/>
    <property type="project" value="UniProtKB-UniRule"/>
</dbReference>